<comment type="similarity">
    <text evidence="2">Belongs to the NDUFAF7 family.</text>
</comment>
<evidence type="ECO:0000313" key="9">
    <source>
        <dbReference type="Proteomes" id="UP000019375"/>
    </source>
</evidence>
<dbReference type="AlphaFoldDB" id="A0A8J2TAU9"/>
<evidence type="ECO:0000256" key="5">
    <source>
        <dbReference type="ARBA" id="ARBA00022679"/>
    </source>
</evidence>
<accession>A0A8J2TAU9</accession>
<protein>
    <recommendedName>
        <fullName evidence="3">type II protein arginine methyltransferase</fullName>
        <ecNumber evidence="3">2.1.1.320</ecNumber>
    </recommendedName>
</protein>
<evidence type="ECO:0000256" key="6">
    <source>
        <dbReference type="ARBA" id="ARBA00023128"/>
    </source>
</evidence>
<dbReference type="GO" id="GO:0005739">
    <property type="term" value="C:mitochondrion"/>
    <property type="evidence" value="ECO:0007669"/>
    <property type="project" value="UniProtKB-SubCell"/>
</dbReference>
<keyword evidence="5" id="KW-0808">Transferase</keyword>
<name>A0A8J2TAU9_ZYGB2</name>
<keyword evidence="4" id="KW-0489">Methyltransferase</keyword>
<evidence type="ECO:0000256" key="7">
    <source>
        <dbReference type="ARBA" id="ARBA00048612"/>
    </source>
</evidence>
<dbReference type="InterPro" id="IPR003788">
    <property type="entry name" value="NDUFAF7"/>
</dbReference>
<evidence type="ECO:0000313" key="8">
    <source>
        <dbReference type="EMBL" id="CDF90741.1"/>
    </source>
</evidence>
<dbReference type="EC" id="2.1.1.320" evidence="3"/>
<dbReference type="GO" id="GO:0035243">
    <property type="term" value="F:protein-arginine omega-N symmetric methyltransferase activity"/>
    <property type="evidence" value="ECO:0007669"/>
    <property type="project" value="UniProtKB-EC"/>
</dbReference>
<evidence type="ECO:0000256" key="2">
    <source>
        <dbReference type="ARBA" id="ARBA00005891"/>
    </source>
</evidence>
<organism evidence="8 9">
    <name type="scientific">Zygosaccharomyces bailii (strain CLIB 213 / ATCC 58445 / CBS 680 / BCRC 21525 / NBRC 1098 / NCYC 1416 / NRRL Y-2227)</name>
    <dbReference type="NCBI Taxonomy" id="1333698"/>
    <lineage>
        <taxon>Eukaryota</taxon>
        <taxon>Fungi</taxon>
        <taxon>Dikarya</taxon>
        <taxon>Ascomycota</taxon>
        <taxon>Saccharomycotina</taxon>
        <taxon>Saccharomycetes</taxon>
        <taxon>Saccharomycetales</taxon>
        <taxon>Saccharomycetaceae</taxon>
        <taxon>Zygosaccharomyces</taxon>
    </lineage>
</organism>
<gene>
    <name evidence="8" type="ORF">BN860_01904g</name>
</gene>
<dbReference type="GO" id="GO:0032259">
    <property type="term" value="P:methylation"/>
    <property type="evidence" value="ECO:0007669"/>
    <property type="project" value="UniProtKB-KW"/>
</dbReference>
<evidence type="ECO:0000256" key="3">
    <source>
        <dbReference type="ARBA" id="ARBA00011935"/>
    </source>
</evidence>
<dbReference type="OrthoDB" id="17415at2759"/>
<proteinExistence type="inferred from homology"/>
<sequence>MYRLLLRRPQVRFKSNYPLVQIEELRTHTLRSGETATIPMRDYYEWETMPDIMKRERFFTARNPSLASTMEDLVLYDPIVTHCIANWLLVDYKLNAYPYYDLNIVNVFTDVQQAVRIVQSMMSYFQSALSRNMFERIKYFIVPLYSDHVMVTEEQLTGIPGDVRLVENAALFPPNGSNMSMDKPFSIEDPVYVLLLNDIIKNLSHDLVEYSDSIHKWSQAFMDIHADGTSTKRFDTDMDFWCSYTLKMTLGQDKNNVGQSKTGIHIPTRLVQLFEMIKLCAPEHKLFAIDIPQRWEPSLWSMIKFLLGGGPAPTSQIAGNNLGRKSAHFISDFTQVQQIYSEVNERGKYCEIQDLSEFVDQWVDLGEVEKYSSATKDRLDAQLETIQCSNLGVLHST</sequence>
<dbReference type="Pfam" id="PF02636">
    <property type="entry name" value="Methyltransf_28"/>
    <property type="match status" value="1"/>
</dbReference>
<dbReference type="Proteomes" id="UP000019375">
    <property type="component" value="Unassembled WGS sequence"/>
</dbReference>
<comment type="catalytic activity">
    <reaction evidence="7">
        <text>L-arginyl-[protein] + 2 S-adenosyl-L-methionine = N(omega),N(omega)'-dimethyl-L-arginyl-[protein] + 2 S-adenosyl-L-homocysteine + 2 H(+)</text>
        <dbReference type="Rhea" id="RHEA:48108"/>
        <dbReference type="Rhea" id="RHEA-COMP:10532"/>
        <dbReference type="Rhea" id="RHEA-COMP:11992"/>
        <dbReference type="ChEBI" id="CHEBI:15378"/>
        <dbReference type="ChEBI" id="CHEBI:29965"/>
        <dbReference type="ChEBI" id="CHEBI:57856"/>
        <dbReference type="ChEBI" id="CHEBI:59789"/>
        <dbReference type="ChEBI" id="CHEBI:88221"/>
        <dbReference type="EC" id="2.1.1.320"/>
    </reaction>
</comment>
<keyword evidence="9" id="KW-1185">Reference proteome</keyword>
<dbReference type="EMBL" id="HG316461">
    <property type="protein sequence ID" value="CDF90741.1"/>
    <property type="molecule type" value="Genomic_DNA"/>
</dbReference>
<keyword evidence="6" id="KW-0496">Mitochondrion</keyword>
<evidence type="ECO:0000256" key="4">
    <source>
        <dbReference type="ARBA" id="ARBA00022603"/>
    </source>
</evidence>
<reference evidence="9" key="1">
    <citation type="journal article" date="2013" name="Genome Announc.">
        <title>Genome sequence of the food spoilage yeast Zygosaccharomyces bailii CLIB 213(T).</title>
        <authorList>
            <person name="Galeote V."/>
            <person name="Bigey F."/>
            <person name="Devillers H."/>
            <person name="Neuveglise C."/>
            <person name="Dequin S."/>
        </authorList>
    </citation>
    <scope>NUCLEOTIDE SEQUENCE [LARGE SCALE GENOMIC DNA]</scope>
    <source>
        <strain evidence="9">CLIB 213 / ATCC 58445 / CBS 680 / CCRC 21525 / NBRC 1098 / NCYC 1416 / NRRL Y-2227</strain>
    </source>
</reference>
<comment type="subcellular location">
    <subcellularLocation>
        <location evidence="1">Mitochondrion</location>
    </subcellularLocation>
</comment>
<evidence type="ECO:0000256" key="1">
    <source>
        <dbReference type="ARBA" id="ARBA00004173"/>
    </source>
</evidence>